<dbReference type="Proteomes" id="UP000694240">
    <property type="component" value="Chromosome 6"/>
</dbReference>
<gene>
    <name evidence="2" type="ORF">ISN45_Aa01g002370</name>
</gene>
<name>A0A8T2BY76_9BRAS</name>
<evidence type="ECO:0000313" key="2">
    <source>
        <dbReference type="EMBL" id="KAG7591180.1"/>
    </source>
</evidence>
<keyword evidence="3" id="KW-1185">Reference proteome</keyword>
<dbReference type="PANTHER" id="PTHR31964:SF122">
    <property type="entry name" value="OS02G0760500 PROTEIN"/>
    <property type="match status" value="1"/>
</dbReference>
<protein>
    <submittedName>
        <fullName evidence="2">UspA</fullName>
    </submittedName>
</protein>
<evidence type="ECO:0000313" key="3">
    <source>
        <dbReference type="Proteomes" id="UP000694240"/>
    </source>
</evidence>
<dbReference type="AlphaFoldDB" id="A0A8T2BY76"/>
<evidence type="ECO:0000259" key="1">
    <source>
        <dbReference type="Pfam" id="PF00582"/>
    </source>
</evidence>
<dbReference type="CDD" id="cd23659">
    <property type="entry name" value="USP_At3g01520-like"/>
    <property type="match status" value="1"/>
</dbReference>
<comment type="caution">
    <text evidence="2">The sequence shown here is derived from an EMBL/GenBank/DDBJ whole genome shotgun (WGS) entry which is preliminary data.</text>
</comment>
<reference evidence="2 3" key="1">
    <citation type="submission" date="2020-12" db="EMBL/GenBank/DDBJ databases">
        <title>Concerted genomic and epigenomic changes stabilize Arabidopsis allopolyploids.</title>
        <authorList>
            <person name="Chen Z."/>
        </authorList>
    </citation>
    <scope>NUCLEOTIDE SEQUENCE [LARGE SCALE GENOMIC DNA]</scope>
    <source>
        <strain evidence="2">Allo738</strain>
        <tissue evidence="2">Leaf</tissue>
    </source>
</reference>
<proteinExistence type="predicted"/>
<dbReference type="InterPro" id="IPR006016">
    <property type="entry name" value="UspA"/>
</dbReference>
<dbReference type="PANTHER" id="PTHR31964">
    <property type="entry name" value="ADENINE NUCLEOTIDE ALPHA HYDROLASES-LIKE SUPERFAMILY PROTEIN"/>
    <property type="match status" value="1"/>
</dbReference>
<dbReference type="EMBL" id="JAEFBK010000006">
    <property type="protein sequence ID" value="KAG7591180.1"/>
    <property type="molecule type" value="Genomic_DNA"/>
</dbReference>
<feature type="domain" description="UspA" evidence="1">
    <location>
        <begin position="41"/>
        <end position="195"/>
    </location>
</feature>
<dbReference type="Pfam" id="PF00582">
    <property type="entry name" value="Usp"/>
    <property type="match status" value="1"/>
</dbReference>
<organism evidence="2 3">
    <name type="scientific">Arabidopsis thaliana x Arabidopsis arenosa</name>
    <dbReference type="NCBI Taxonomy" id="1240361"/>
    <lineage>
        <taxon>Eukaryota</taxon>
        <taxon>Viridiplantae</taxon>
        <taxon>Streptophyta</taxon>
        <taxon>Embryophyta</taxon>
        <taxon>Tracheophyta</taxon>
        <taxon>Spermatophyta</taxon>
        <taxon>Magnoliopsida</taxon>
        <taxon>eudicotyledons</taxon>
        <taxon>Gunneridae</taxon>
        <taxon>Pentapetalae</taxon>
        <taxon>rosids</taxon>
        <taxon>malvids</taxon>
        <taxon>Brassicales</taxon>
        <taxon>Brassicaceae</taxon>
        <taxon>Camelineae</taxon>
        <taxon>Arabidopsis</taxon>
    </lineage>
</organism>
<sequence length="202" mass="21807">MGDVKAIVLLNIPRVEENHKNFAQRREIEEVMDVSGSLNCVVVAVDGSEVSMEALRWALDNLKLSSSSSDSSFVVLHVQPSPSVAAGVSPGTIPFGGPSGLEVPAFTAAIEQHQKRITDTILEHANQICAEKSVNVKTKVVIGDPKYKICEAVENLHADLLVMGSRAYGRIKRMFLGSVSNYCTNHAHCPVVIIKPKEDSSA</sequence>
<accession>A0A8T2BY76</accession>